<dbReference type="RefSeq" id="WP_182543747.1">
    <property type="nucleotide sequence ID" value="NZ_JACGWZ010000002.1"/>
</dbReference>
<dbReference type="Gene3D" id="3.55.10.10">
    <property type="entry name" value="Archease domain"/>
    <property type="match status" value="1"/>
</dbReference>
<organism evidence="7 8">
    <name type="scientific">Halosaccharopolyspora lacisalsi</name>
    <dbReference type="NCBI Taxonomy" id="1000566"/>
    <lineage>
        <taxon>Bacteria</taxon>
        <taxon>Bacillati</taxon>
        <taxon>Actinomycetota</taxon>
        <taxon>Actinomycetes</taxon>
        <taxon>Pseudonocardiales</taxon>
        <taxon>Pseudonocardiaceae</taxon>
        <taxon>Halosaccharopolyspora</taxon>
    </lineage>
</organism>
<evidence type="ECO:0000256" key="4">
    <source>
        <dbReference type="ARBA" id="ARBA00022837"/>
    </source>
</evidence>
<feature type="domain" description="Archease" evidence="6">
    <location>
        <begin position="9"/>
        <end position="73"/>
    </location>
</feature>
<evidence type="ECO:0000313" key="7">
    <source>
        <dbReference type="EMBL" id="MBA8824465.1"/>
    </source>
</evidence>
<dbReference type="SUPFAM" id="SSF69819">
    <property type="entry name" value="MTH1598-like"/>
    <property type="match status" value="1"/>
</dbReference>
<reference evidence="7 8" key="1">
    <citation type="submission" date="2020-07" db="EMBL/GenBank/DDBJ databases">
        <title>Sequencing the genomes of 1000 actinobacteria strains.</title>
        <authorList>
            <person name="Klenk H.-P."/>
        </authorList>
    </citation>
    <scope>NUCLEOTIDE SEQUENCE [LARGE SCALE GENOMIC DNA]</scope>
    <source>
        <strain evidence="7 8">DSM 45975</strain>
    </source>
</reference>
<evidence type="ECO:0000256" key="3">
    <source>
        <dbReference type="ARBA" id="ARBA00022723"/>
    </source>
</evidence>
<dbReference type="GO" id="GO:0008033">
    <property type="term" value="P:tRNA processing"/>
    <property type="evidence" value="ECO:0007669"/>
    <property type="project" value="UniProtKB-KW"/>
</dbReference>
<dbReference type="Pfam" id="PF01951">
    <property type="entry name" value="Archease"/>
    <property type="match status" value="1"/>
</dbReference>
<name>A0A839DYL9_9PSEU</name>
<dbReference type="AlphaFoldDB" id="A0A839DYL9"/>
<dbReference type="GO" id="GO:0046872">
    <property type="term" value="F:metal ion binding"/>
    <property type="evidence" value="ECO:0007669"/>
    <property type="project" value="UniProtKB-KW"/>
</dbReference>
<protein>
    <submittedName>
        <fullName evidence="7">SHS2 domain-containing protein</fullName>
    </submittedName>
</protein>
<keyword evidence="3" id="KW-0479">Metal-binding</keyword>
<feature type="compositionally biased region" description="Basic residues" evidence="5">
    <location>
        <begin position="79"/>
        <end position="90"/>
    </location>
</feature>
<gene>
    <name evidence="7" type="ORF">FHX42_001812</name>
</gene>
<dbReference type="Proteomes" id="UP000569329">
    <property type="component" value="Unassembled WGS sequence"/>
</dbReference>
<dbReference type="EMBL" id="JACGWZ010000002">
    <property type="protein sequence ID" value="MBA8824465.1"/>
    <property type="molecule type" value="Genomic_DNA"/>
</dbReference>
<keyword evidence="8" id="KW-1185">Reference proteome</keyword>
<dbReference type="InterPro" id="IPR036820">
    <property type="entry name" value="Archease_dom_sf"/>
</dbReference>
<evidence type="ECO:0000256" key="5">
    <source>
        <dbReference type="SAM" id="MobiDB-lite"/>
    </source>
</evidence>
<keyword evidence="2" id="KW-0819">tRNA processing</keyword>
<evidence type="ECO:0000256" key="1">
    <source>
        <dbReference type="ARBA" id="ARBA00007963"/>
    </source>
</evidence>
<keyword evidence="4" id="KW-0106">Calcium</keyword>
<evidence type="ECO:0000259" key="6">
    <source>
        <dbReference type="Pfam" id="PF01951"/>
    </source>
</evidence>
<comment type="similarity">
    <text evidence="1">Belongs to the archease family.</text>
</comment>
<feature type="region of interest" description="Disordered" evidence="5">
    <location>
        <begin position="1"/>
        <end position="20"/>
    </location>
</feature>
<evidence type="ECO:0000256" key="2">
    <source>
        <dbReference type="ARBA" id="ARBA00022694"/>
    </source>
</evidence>
<comment type="caution">
    <text evidence="7">The sequence shown here is derived from an EMBL/GenBank/DDBJ whole genome shotgun (WGS) entry which is preliminary data.</text>
</comment>
<feature type="region of interest" description="Disordered" evidence="5">
    <location>
        <begin position="73"/>
        <end position="99"/>
    </location>
</feature>
<evidence type="ECO:0000313" key="8">
    <source>
        <dbReference type="Proteomes" id="UP000569329"/>
    </source>
</evidence>
<dbReference type="InterPro" id="IPR023572">
    <property type="entry name" value="Archease_dom"/>
</dbReference>
<accession>A0A839DYL9</accession>
<sequence>MTEPESGHRSLPHTADPRIEAWGPTRQARLGEAVAAVVESFADVSTARPERTATTDLAASDDEDALVSVLDEVDLPSRHRERGRVGRRGRTPPGHAPGA</sequence>
<proteinExistence type="inferred from homology"/>